<organism evidence="5 6">
    <name type="scientific">Streptacidiphilus monticola</name>
    <dbReference type="NCBI Taxonomy" id="2161674"/>
    <lineage>
        <taxon>Bacteria</taxon>
        <taxon>Bacillati</taxon>
        <taxon>Actinomycetota</taxon>
        <taxon>Actinomycetes</taxon>
        <taxon>Kitasatosporales</taxon>
        <taxon>Streptomycetaceae</taxon>
        <taxon>Streptacidiphilus</taxon>
    </lineage>
</organism>
<dbReference type="CDD" id="cd00090">
    <property type="entry name" value="HTH_ARSR"/>
    <property type="match status" value="1"/>
</dbReference>
<dbReference type="InterPro" id="IPR001845">
    <property type="entry name" value="HTH_ArsR_DNA-bd_dom"/>
</dbReference>
<evidence type="ECO:0000259" key="4">
    <source>
        <dbReference type="PROSITE" id="PS50987"/>
    </source>
</evidence>
<dbReference type="InterPro" id="IPR036388">
    <property type="entry name" value="WH-like_DNA-bd_sf"/>
</dbReference>
<protein>
    <submittedName>
        <fullName evidence="5">ArsR/SmtB family transcription factor</fullName>
    </submittedName>
</protein>
<dbReference type="InterPro" id="IPR036390">
    <property type="entry name" value="WH_DNA-bd_sf"/>
</dbReference>
<dbReference type="RefSeq" id="WP_380586900.1">
    <property type="nucleotide sequence ID" value="NZ_JBHSQJ010000103.1"/>
</dbReference>
<evidence type="ECO:0000256" key="1">
    <source>
        <dbReference type="ARBA" id="ARBA00023015"/>
    </source>
</evidence>
<evidence type="ECO:0000256" key="3">
    <source>
        <dbReference type="ARBA" id="ARBA00023163"/>
    </source>
</evidence>
<keyword evidence="2" id="KW-0238">DNA-binding</keyword>
<dbReference type="EMBL" id="JBHSQJ010000103">
    <property type="protein sequence ID" value="MFC5910188.1"/>
    <property type="molecule type" value="Genomic_DNA"/>
</dbReference>
<dbReference type="SMART" id="SM00418">
    <property type="entry name" value="HTH_ARSR"/>
    <property type="match status" value="1"/>
</dbReference>
<dbReference type="Proteomes" id="UP001596174">
    <property type="component" value="Unassembled WGS sequence"/>
</dbReference>
<reference evidence="6" key="1">
    <citation type="journal article" date="2019" name="Int. J. Syst. Evol. Microbiol.">
        <title>The Global Catalogue of Microorganisms (GCM) 10K type strain sequencing project: providing services to taxonomists for standard genome sequencing and annotation.</title>
        <authorList>
            <consortium name="The Broad Institute Genomics Platform"/>
            <consortium name="The Broad Institute Genome Sequencing Center for Infectious Disease"/>
            <person name="Wu L."/>
            <person name="Ma J."/>
        </authorList>
    </citation>
    <scope>NUCLEOTIDE SEQUENCE [LARGE SCALE GENOMIC DNA]</scope>
    <source>
        <strain evidence="6">JCM 4816</strain>
    </source>
</reference>
<feature type="domain" description="HTH arsR-type" evidence="4">
    <location>
        <begin position="8"/>
        <end position="103"/>
    </location>
</feature>
<dbReference type="InterPro" id="IPR011991">
    <property type="entry name" value="ArsR-like_HTH"/>
</dbReference>
<dbReference type="Gene3D" id="1.10.10.10">
    <property type="entry name" value="Winged helix-like DNA-binding domain superfamily/Winged helix DNA-binding domain"/>
    <property type="match status" value="1"/>
</dbReference>
<accession>A0ABW1G7F1</accession>
<evidence type="ECO:0000313" key="6">
    <source>
        <dbReference type="Proteomes" id="UP001596174"/>
    </source>
</evidence>
<dbReference type="PROSITE" id="PS50987">
    <property type="entry name" value="HTH_ARSR_2"/>
    <property type="match status" value="1"/>
</dbReference>
<dbReference type="PANTHER" id="PTHR33154:SF15">
    <property type="entry name" value="REGULATORY PROTEIN ARSR"/>
    <property type="match status" value="1"/>
</dbReference>
<evidence type="ECO:0000313" key="5">
    <source>
        <dbReference type="EMBL" id="MFC5910188.1"/>
    </source>
</evidence>
<dbReference type="PANTHER" id="PTHR33154">
    <property type="entry name" value="TRANSCRIPTIONAL REGULATOR, ARSR FAMILY"/>
    <property type="match status" value="1"/>
</dbReference>
<keyword evidence="3" id="KW-0804">Transcription</keyword>
<dbReference type="SUPFAM" id="SSF46785">
    <property type="entry name" value="Winged helix' DNA-binding domain"/>
    <property type="match status" value="1"/>
</dbReference>
<proteinExistence type="predicted"/>
<dbReference type="Pfam" id="PF12840">
    <property type="entry name" value="HTH_20"/>
    <property type="match status" value="1"/>
</dbReference>
<gene>
    <name evidence="5" type="ORF">ACFP3V_23575</name>
</gene>
<name>A0ABW1G7F1_9ACTN</name>
<sequence>MSSEERPERPHRKLTDPKAMRAIAHPTRLAILEALARREPLTATEVSEMVGESPTNCAFHLRTLAKYGFVEEAEGGAGRRRPWRRAHIGFGYDENALEEPESRIAAGVLTSVLWEQWLAKIARVNALRGSFPEEWRKVTGGSQSVFWLTPDEAAAFEEELTAMLFRYRERLEDPSLRPAGSFPIELVQFTFPFDATRTEGD</sequence>
<evidence type="ECO:0000256" key="2">
    <source>
        <dbReference type="ARBA" id="ARBA00023125"/>
    </source>
</evidence>
<comment type="caution">
    <text evidence="5">The sequence shown here is derived from an EMBL/GenBank/DDBJ whole genome shotgun (WGS) entry which is preliminary data.</text>
</comment>
<keyword evidence="1" id="KW-0805">Transcription regulation</keyword>
<dbReference type="InterPro" id="IPR051081">
    <property type="entry name" value="HTH_MetalResp_TranReg"/>
</dbReference>
<keyword evidence="6" id="KW-1185">Reference proteome</keyword>